<dbReference type="SUPFAM" id="SSF56322">
    <property type="entry name" value="ADC synthase"/>
    <property type="match status" value="1"/>
</dbReference>
<evidence type="ECO:0000259" key="3">
    <source>
        <dbReference type="Pfam" id="PF00425"/>
    </source>
</evidence>
<keyword evidence="2" id="KW-0808">Transferase</keyword>
<sequence>MTPRKQRLPYCKDSALLFESIRNLPWPVFLDSAYPMTSQGRYDILAADPTVRLVTRGEKTEIHTRNDSTVSNQDPLQLLYRYLAPGGKTPDTDLPFTGGAIGWFAYDLARRFEKLPVLAEDTDGLPEMVIGIYDWAVVIDHQAESSWLVGQCRDAATGENWDRLVDELSRPSNVTSGPFHVTEIRSNLTERAYHDAFQRIQRYIRNGDCYQVNFAQRFDAEVQGEPWDVYKRLRKVNPAPFCAYLESPYAAIMSSSPERFLHLTGRHVETRPIKGTAPRHENPGEDHMSLVKLKNSEKDRAENLMIVDLLRNDIGKVCATGSVEVSRLFEIESFARVHHLVSTVEGELADGENALTLLRACFPGGSITGAPKLRAMEIIEELEPQRRGVYCGAICYIGFNGDMDTNIAIRTLLQRGNGLQFSAGGGIIADSTAEAEYQETYDKAAALFELLKEPLKPGI</sequence>
<protein>
    <recommendedName>
        <fullName evidence="1">aminodeoxychorismate synthase</fullName>
        <ecNumber evidence="1">2.6.1.85</ecNumber>
    </recommendedName>
</protein>
<dbReference type="PANTHER" id="PTHR11236:SF50">
    <property type="entry name" value="AMINODEOXYCHORISMATE SYNTHASE COMPONENT 1"/>
    <property type="match status" value="1"/>
</dbReference>
<dbReference type="InterPro" id="IPR005802">
    <property type="entry name" value="ADC_synth_comp_1"/>
</dbReference>
<keyword evidence="6" id="KW-1185">Reference proteome</keyword>
<dbReference type="NCBIfam" id="TIGR00553">
    <property type="entry name" value="pabB"/>
    <property type="match status" value="1"/>
</dbReference>
<dbReference type="GO" id="GO:0009396">
    <property type="term" value="P:folic acid-containing compound biosynthetic process"/>
    <property type="evidence" value="ECO:0007669"/>
    <property type="project" value="InterPro"/>
</dbReference>
<evidence type="ECO:0000313" key="5">
    <source>
        <dbReference type="EMBL" id="RDH84249.1"/>
    </source>
</evidence>
<dbReference type="AlphaFoldDB" id="A0A370DH51"/>
<dbReference type="EMBL" id="QFXE01000016">
    <property type="protein sequence ID" value="RDH84249.1"/>
    <property type="molecule type" value="Genomic_DNA"/>
</dbReference>
<dbReference type="PANTHER" id="PTHR11236">
    <property type="entry name" value="AMINOBENZOATE/ANTHRANILATE SYNTHASE"/>
    <property type="match status" value="1"/>
</dbReference>
<comment type="caution">
    <text evidence="5">The sequence shown here is derived from an EMBL/GenBank/DDBJ whole genome shotgun (WGS) entry which is preliminary data.</text>
</comment>
<dbReference type="InterPro" id="IPR019999">
    <property type="entry name" value="Anth_synth_I-like"/>
</dbReference>
<dbReference type="EC" id="2.6.1.85" evidence="1"/>
<accession>A0A370DH51</accession>
<evidence type="ECO:0000256" key="2">
    <source>
        <dbReference type="ARBA" id="ARBA00022679"/>
    </source>
</evidence>
<dbReference type="GO" id="GO:0000162">
    <property type="term" value="P:L-tryptophan biosynthetic process"/>
    <property type="evidence" value="ECO:0007669"/>
    <property type="project" value="TreeGrafter"/>
</dbReference>
<dbReference type="Pfam" id="PF00425">
    <property type="entry name" value="Chorismate_bind"/>
    <property type="match status" value="1"/>
</dbReference>
<proteinExistence type="predicted"/>
<dbReference type="Gene3D" id="3.60.120.10">
    <property type="entry name" value="Anthranilate synthase"/>
    <property type="match status" value="1"/>
</dbReference>
<dbReference type="GO" id="GO:0046820">
    <property type="term" value="F:4-amino-4-deoxychorismate synthase activity"/>
    <property type="evidence" value="ECO:0007669"/>
    <property type="project" value="UniProtKB-EC"/>
</dbReference>
<feature type="domain" description="Anthranilate synthase component I N-terminal" evidence="4">
    <location>
        <begin position="17"/>
        <end position="145"/>
    </location>
</feature>
<dbReference type="PRINTS" id="PR00095">
    <property type="entry name" value="ANTSNTHASEI"/>
</dbReference>
<evidence type="ECO:0000256" key="1">
    <source>
        <dbReference type="ARBA" id="ARBA00013139"/>
    </source>
</evidence>
<dbReference type="Pfam" id="PF04715">
    <property type="entry name" value="Anth_synt_I_N"/>
    <property type="match status" value="1"/>
</dbReference>
<dbReference type="Proteomes" id="UP000254771">
    <property type="component" value="Unassembled WGS sequence"/>
</dbReference>
<name>A0A370DH51_9GAMM</name>
<gene>
    <name evidence="5" type="primary">pabB</name>
    <name evidence="5" type="ORF">DIZ78_12775</name>
</gene>
<organism evidence="5 6">
    <name type="scientific">endosymbiont of Escarpia spicata</name>
    <dbReference type="NCBI Taxonomy" id="2200908"/>
    <lineage>
        <taxon>Bacteria</taxon>
        <taxon>Pseudomonadati</taxon>
        <taxon>Pseudomonadota</taxon>
        <taxon>Gammaproteobacteria</taxon>
        <taxon>sulfur-oxidizing symbionts</taxon>
    </lineage>
</organism>
<evidence type="ECO:0000259" key="4">
    <source>
        <dbReference type="Pfam" id="PF04715"/>
    </source>
</evidence>
<evidence type="ECO:0000313" key="6">
    <source>
        <dbReference type="Proteomes" id="UP000254771"/>
    </source>
</evidence>
<dbReference type="InterPro" id="IPR015890">
    <property type="entry name" value="Chorismate_C"/>
</dbReference>
<feature type="domain" description="Chorismate-utilising enzyme C-terminal" evidence="3">
    <location>
        <begin position="190"/>
        <end position="443"/>
    </location>
</feature>
<reference evidence="5 6" key="1">
    <citation type="journal article" date="2018" name="ISME J.">
        <title>Endosymbiont genomes yield clues of tubeworm success.</title>
        <authorList>
            <person name="Li Y."/>
            <person name="Liles M.R."/>
            <person name="Halanych K.M."/>
        </authorList>
    </citation>
    <scope>NUCLEOTIDE SEQUENCE [LARGE SCALE GENOMIC DNA]</scope>
    <source>
        <strain evidence="5">A1462</strain>
    </source>
</reference>
<dbReference type="InterPro" id="IPR006805">
    <property type="entry name" value="Anth_synth_I_N"/>
</dbReference>
<dbReference type="InterPro" id="IPR005801">
    <property type="entry name" value="ADC_synthase"/>
</dbReference>